<dbReference type="EC" id="3.1.4.3" evidence="1"/>
<dbReference type="GO" id="GO:0034480">
    <property type="term" value="F:phosphatidylcholine phospholipase C activity"/>
    <property type="evidence" value="ECO:0007669"/>
    <property type="project" value="UniProtKB-EC"/>
</dbReference>
<evidence type="ECO:0000256" key="1">
    <source>
        <dbReference type="ARBA" id="ARBA00012018"/>
    </source>
</evidence>
<dbReference type="OrthoDB" id="1677163at2"/>
<keyword evidence="6" id="KW-0378">Hydrolase</keyword>
<dbReference type="Proteomes" id="UP000078532">
    <property type="component" value="Unassembled WGS sequence"/>
</dbReference>
<keyword evidence="5" id="KW-0732">Signal</keyword>
<protein>
    <recommendedName>
        <fullName evidence="2">Phospholipase C</fullName>
        <ecNumber evidence="1">3.1.4.3</ecNumber>
    </recommendedName>
    <alternativeName>
        <fullName evidence="8">Phosphatidylcholine cholinephosphohydrolase</fullName>
    </alternativeName>
</protein>
<dbReference type="AlphaFoldDB" id="A0A1B7LEE1"/>
<gene>
    <name evidence="10" type="ORF">A6M21_10845</name>
</gene>
<evidence type="ECO:0000313" key="10">
    <source>
        <dbReference type="EMBL" id="OAT81450.1"/>
    </source>
</evidence>
<dbReference type="SMART" id="SM00770">
    <property type="entry name" value="Zn_dep_PLPC"/>
    <property type="match status" value="1"/>
</dbReference>
<evidence type="ECO:0000256" key="5">
    <source>
        <dbReference type="ARBA" id="ARBA00022729"/>
    </source>
</evidence>
<organism evidence="10 11">
    <name type="scientific">Desulfotomaculum copahuensis</name>
    <dbReference type="NCBI Taxonomy" id="1838280"/>
    <lineage>
        <taxon>Bacteria</taxon>
        <taxon>Bacillati</taxon>
        <taxon>Bacillota</taxon>
        <taxon>Clostridia</taxon>
        <taxon>Eubacteriales</taxon>
        <taxon>Desulfotomaculaceae</taxon>
        <taxon>Desulfotomaculum</taxon>
    </lineage>
</organism>
<feature type="domain" description="Zn-dependent PLC" evidence="9">
    <location>
        <begin position="4"/>
        <end position="221"/>
    </location>
</feature>
<dbReference type="EMBL" id="LYVF01000164">
    <property type="protein sequence ID" value="OAT81450.1"/>
    <property type="molecule type" value="Genomic_DNA"/>
</dbReference>
<proteinExistence type="predicted"/>
<name>A0A1B7LEE1_9FIRM</name>
<reference evidence="10 11" key="1">
    <citation type="submission" date="2016-04" db="EMBL/GenBank/DDBJ databases">
        <authorList>
            <person name="Evans L.H."/>
            <person name="Alamgir A."/>
            <person name="Owens N."/>
            <person name="Weber N.D."/>
            <person name="Virtaneva K."/>
            <person name="Barbian K."/>
            <person name="Babar A."/>
            <person name="Rosenke K."/>
        </authorList>
    </citation>
    <scope>NUCLEOTIDE SEQUENCE [LARGE SCALE GENOMIC DNA]</scope>
    <source>
        <strain evidence="10 11">LMa1</strain>
    </source>
</reference>
<evidence type="ECO:0000256" key="7">
    <source>
        <dbReference type="ARBA" id="ARBA00022833"/>
    </source>
</evidence>
<keyword evidence="7" id="KW-0862">Zinc</keyword>
<dbReference type="Pfam" id="PF00882">
    <property type="entry name" value="Zn_dep_PLPC"/>
    <property type="match status" value="1"/>
</dbReference>
<accession>A0A1B7LEE1</accession>
<dbReference type="PROSITE" id="PS51346">
    <property type="entry name" value="PROKAR_ZN_DEPEND_PLPC_2"/>
    <property type="match status" value="1"/>
</dbReference>
<evidence type="ECO:0000256" key="4">
    <source>
        <dbReference type="ARBA" id="ARBA00022723"/>
    </source>
</evidence>
<dbReference type="GO" id="GO:0008270">
    <property type="term" value="F:zinc ion binding"/>
    <property type="evidence" value="ECO:0007669"/>
    <property type="project" value="InterPro"/>
</dbReference>
<dbReference type="STRING" id="1838280.A6M21_10845"/>
<evidence type="ECO:0000313" key="11">
    <source>
        <dbReference type="Proteomes" id="UP000078532"/>
    </source>
</evidence>
<evidence type="ECO:0000259" key="9">
    <source>
        <dbReference type="PROSITE" id="PS51346"/>
    </source>
</evidence>
<dbReference type="InterPro" id="IPR001531">
    <property type="entry name" value="Zn_PLipaseC"/>
</dbReference>
<keyword evidence="3" id="KW-0964">Secreted</keyword>
<evidence type="ECO:0000256" key="8">
    <source>
        <dbReference type="ARBA" id="ARBA00031285"/>
    </source>
</evidence>
<dbReference type="CDD" id="cd11009">
    <property type="entry name" value="Zn_dep_PLPC"/>
    <property type="match status" value="1"/>
</dbReference>
<keyword evidence="4" id="KW-0479">Metal-binding</keyword>
<evidence type="ECO:0000256" key="2">
    <source>
        <dbReference type="ARBA" id="ARBA00018391"/>
    </source>
</evidence>
<dbReference type="InterPro" id="IPR008947">
    <property type="entry name" value="PLipase_C/P1_nuclease_dom_sf"/>
</dbReference>
<evidence type="ECO:0000256" key="6">
    <source>
        <dbReference type="ARBA" id="ARBA00022801"/>
    </source>
</evidence>
<dbReference type="RefSeq" id="WP_066668672.1">
    <property type="nucleotide sequence ID" value="NZ_LYVF01000164.1"/>
</dbReference>
<dbReference type="SUPFAM" id="SSF48537">
    <property type="entry name" value="Phospholipase C/P1 nuclease"/>
    <property type="match status" value="1"/>
</dbReference>
<evidence type="ECO:0000256" key="3">
    <source>
        <dbReference type="ARBA" id="ARBA00022525"/>
    </source>
</evidence>
<keyword evidence="11" id="KW-1185">Reference proteome</keyword>
<sequence length="223" mass="25050">MFLAVADPIQNLVDRGGITHAFCNRQAIKIMLNDGWEEEAEITGSYLVCLNKGNCWADRGWKCFAHYLKPESGNGLGPWPDAGSECEHYVARARLCWEQRKFKQAFFYLGAAAHLVQDLCVPHHARGIAFGGHQRYERWVQHHFQFFPADNAGCYDLAPPGGAWIDANARVAREFMAQVAVSRGEQGYREATAVLLPLAQRTTAGFLLQCLHDFNKPTTSFFT</sequence>
<comment type="caution">
    <text evidence="10">The sequence shown here is derived from an EMBL/GenBank/DDBJ whole genome shotgun (WGS) entry which is preliminary data.</text>
</comment>
<dbReference type="Gene3D" id="1.10.575.10">
    <property type="entry name" value="P1 Nuclease"/>
    <property type="match status" value="1"/>
</dbReference>
<dbReference type="InterPro" id="IPR029002">
    <property type="entry name" value="PLPC/GPLD1"/>
</dbReference>